<comment type="function">
    <text evidence="6">Transcription factor that specifically binds AT-rich DNA sequences related to the nuclear matrix attachment regions (MARs).</text>
</comment>
<feature type="domain" description="PPC" evidence="8">
    <location>
        <begin position="69"/>
        <end position="209"/>
    </location>
</feature>
<proteinExistence type="predicted"/>
<evidence type="ECO:0000256" key="6">
    <source>
        <dbReference type="PIRNR" id="PIRNR016021"/>
    </source>
</evidence>
<comment type="caution">
    <text evidence="9">The sequence shown here is derived from an EMBL/GenBank/DDBJ whole genome shotgun (WGS) entry which is preliminary data.</text>
</comment>
<name>A0A445M5X0_GLYSO</name>
<dbReference type="Pfam" id="PF03479">
    <property type="entry name" value="PCC"/>
    <property type="match status" value="1"/>
</dbReference>
<dbReference type="PROSITE" id="PS51742">
    <property type="entry name" value="PPC"/>
    <property type="match status" value="1"/>
</dbReference>
<keyword evidence="5 6" id="KW-0539">Nucleus</keyword>
<keyword evidence="2 6" id="KW-0805">Transcription regulation</keyword>
<dbReference type="Gramene" id="XM_028389339.1">
    <property type="protein sequence ID" value="XP_028245140.1"/>
    <property type="gene ID" value="LOC114422802"/>
</dbReference>
<dbReference type="AlphaFoldDB" id="A0A445M5X0"/>
<sequence>MAGLDLGTASRFVQSLHRPDFNQQQESEEDAKPQDGPQQGDVVGRRPRGRPAGSKNKPKPPVIITRESANALRAHILEVASGCDVFESVASYARRRQRGICILSGSGTVTNVSLRQPASAGAVATLHGRFEILSLTGSFLPPPAPPGATSLSIYLAGGQGQVVGGSVVGELTAAGPVIVIAASFTNVAYERLPLEEEEEQVQISGAAANNNNNSNPYHDPSSGLPFFNLPMNVQLPVDAWAGNSTTRSPF</sequence>
<dbReference type="PANTHER" id="PTHR31100:SF62">
    <property type="entry name" value="AT-HOOK MOTIF NUCLEAR-LOCALIZED PROTEIN 23"/>
    <property type="match status" value="1"/>
</dbReference>
<evidence type="ECO:0000313" key="10">
    <source>
        <dbReference type="Proteomes" id="UP000289340"/>
    </source>
</evidence>
<evidence type="ECO:0000256" key="4">
    <source>
        <dbReference type="ARBA" id="ARBA00023163"/>
    </source>
</evidence>
<keyword evidence="3 6" id="KW-0238">DNA-binding</keyword>
<evidence type="ECO:0000313" key="9">
    <source>
        <dbReference type="EMBL" id="RZC30863.1"/>
    </source>
</evidence>
<evidence type="ECO:0000256" key="5">
    <source>
        <dbReference type="ARBA" id="ARBA00023242"/>
    </source>
</evidence>
<organism evidence="9 10">
    <name type="scientific">Glycine soja</name>
    <name type="common">Wild soybean</name>
    <dbReference type="NCBI Taxonomy" id="3848"/>
    <lineage>
        <taxon>Eukaryota</taxon>
        <taxon>Viridiplantae</taxon>
        <taxon>Streptophyta</taxon>
        <taxon>Embryophyta</taxon>
        <taxon>Tracheophyta</taxon>
        <taxon>Spermatophyta</taxon>
        <taxon>Magnoliopsida</taxon>
        <taxon>eudicotyledons</taxon>
        <taxon>Gunneridae</taxon>
        <taxon>Pentapetalae</taxon>
        <taxon>rosids</taxon>
        <taxon>fabids</taxon>
        <taxon>Fabales</taxon>
        <taxon>Fabaceae</taxon>
        <taxon>Papilionoideae</taxon>
        <taxon>50 kb inversion clade</taxon>
        <taxon>NPAAA clade</taxon>
        <taxon>indigoferoid/millettioid clade</taxon>
        <taxon>Phaseoleae</taxon>
        <taxon>Glycine</taxon>
        <taxon>Glycine subgen. Soja</taxon>
    </lineage>
</organism>
<protein>
    <recommendedName>
        <fullName evidence="6">AT-hook motif nuclear-localized protein</fullName>
    </recommendedName>
</protein>
<dbReference type="FunFam" id="3.30.1330.80:FF:000001">
    <property type="entry name" value="AT-hook motif nuclear-localized protein"/>
    <property type="match status" value="1"/>
</dbReference>
<evidence type="ECO:0000259" key="8">
    <source>
        <dbReference type="PROSITE" id="PS51742"/>
    </source>
</evidence>
<dbReference type="GO" id="GO:0005634">
    <property type="term" value="C:nucleus"/>
    <property type="evidence" value="ECO:0007669"/>
    <property type="project" value="UniProtKB-SubCell"/>
</dbReference>
<keyword evidence="10" id="KW-1185">Reference proteome</keyword>
<dbReference type="GO" id="GO:0003700">
    <property type="term" value="F:DNA-binding transcription factor activity"/>
    <property type="evidence" value="ECO:0007669"/>
    <property type="project" value="TreeGrafter"/>
</dbReference>
<dbReference type="PIRSF" id="PIRSF016021">
    <property type="entry name" value="ESCAROLA"/>
    <property type="match status" value="1"/>
</dbReference>
<dbReference type="EMBL" id="QZWG01000001">
    <property type="protein sequence ID" value="RZC30863.1"/>
    <property type="molecule type" value="Genomic_DNA"/>
</dbReference>
<dbReference type="SMR" id="A0A445M5X0"/>
<accession>A0A445M5X0</accession>
<dbReference type="InterPro" id="IPR005175">
    <property type="entry name" value="PPC_dom"/>
</dbReference>
<gene>
    <name evidence="9" type="ORF">D0Y65_002082</name>
</gene>
<evidence type="ECO:0000256" key="7">
    <source>
        <dbReference type="SAM" id="MobiDB-lite"/>
    </source>
</evidence>
<feature type="region of interest" description="Disordered" evidence="7">
    <location>
        <begin position="1"/>
        <end position="62"/>
    </location>
</feature>
<dbReference type="Gene3D" id="3.30.1330.80">
    <property type="entry name" value="Hypothetical protein, similar to alpha- acetolactate decarboxylase, domain 2"/>
    <property type="match status" value="1"/>
</dbReference>
<reference evidence="9 10" key="1">
    <citation type="submission" date="2018-09" db="EMBL/GenBank/DDBJ databases">
        <title>A high-quality reference genome of wild soybean provides a powerful tool to mine soybean genomes.</title>
        <authorList>
            <person name="Xie M."/>
            <person name="Chung C.Y.L."/>
            <person name="Li M.-W."/>
            <person name="Wong F.-L."/>
            <person name="Chan T.-F."/>
            <person name="Lam H.-M."/>
        </authorList>
    </citation>
    <scope>NUCLEOTIDE SEQUENCE [LARGE SCALE GENOMIC DNA]</scope>
    <source>
        <strain evidence="10">cv. W05</strain>
        <tissue evidence="9">Hypocotyl of etiolated seedlings</tissue>
    </source>
</reference>
<dbReference type="PANTHER" id="PTHR31100">
    <property type="entry name" value="AT-HOOK MOTIF NUCLEAR-LOCALIZED PROTEIN 15"/>
    <property type="match status" value="1"/>
</dbReference>
<evidence type="ECO:0000256" key="2">
    <source>
        <dbReference type="ARBA" id="ARBA00023015"/>
    </source>
</evidence>
<evidence type="ECO:0000256" key="3">
    <source>
        <dbReference type="ARBA" id="ARBA00023125"/>
    </source>
</evidence>
<dbReference type="Proteomes" id="UP000289340">
    <property type="component" value="Chromosome 1"/>
</dbReference>
<dbReference type="InterPro" id="IPR014476">
    <property type="entry name" value="AHL15-29"/>
</dbReference>
<dbReference type="SUPFAM" id="SSF117856">
    <property type="entry name" value="AF0104/ALDC/Ptd012-like"/>
    <property type="match status" value="1"/>
</dbReference>
<keyword evidence="4 6" id="KW-0804">Transcription</keyword>
<dbReference type="GO" id="GO:0003680">
    <property type="term" value="F:minor groove of adenine-thymine-rich DNA binding"/>
    <property type="evidence" value="ECO:0007669"/>
    <property type="project" value="UniProtKB-UniRule"/>
</dbReference>
<dbReference type="CDD" id="cd11378">
    <property type="entry name" value="DUF296"/>
    <property type="match status" value="1"/>
</dbReference>
<evidence type="ECO:0000256" key="1">
    <source>
        <dbReference type="ARBA" id="ARBA00004123"/>
    </source>
</evidence>
<comment type="subcellular location">
    <subcellularLocation>
        <location evidence="1 6">Nucleus</location>
    </subcellularLocation>
</comment>